<dbReference type="Proteomes" id="UP000015103">
    <property type="component" value="Unassembled WGS sequence"/>
</dbReference>
<keyword evidence="4" id="KW-1185">Reference proteome</keyword>
<evidence type="ECO:0000313" key="3">
    <source>
        <dbReference type="EnsemblMetazoa" id="RPRC012984-PA"/>
    </source>
</evidence>
<dbReference type="HOGENOM" id="CLU_1680114_0_0_1"/>
<dbReference type="Gene3D" id="3.80.10.10">
    <property type="entry name" value="Ribonuclease Inhibitor"/>
    <property type="match status" value="1"/>
</dbReference>
<dbReference type="RefSeq" id="XP_073999709.1">
    <property type="nucleotide sequence ID" value="XM_074143608.1"/>
</dbReference>
<dbReference type="VEuPathDB" id="VectorBase:RPRC012984"/>
<dbReference type="PANTHER" id="PTHR22708:SF0">
    <property type="entry name" value="LEUCINE-RICH REPEAT-CONTAINING PROTEIN 56"/>
    <property type="match status" value="1"/>
</dbReference>
<evidence type="ECO:0000313" key="4">
    <source>
        <dbReference type="Proteomes" id="UP000015103"/>
    </source>
</evidence>
<protein>
    <recommendedName>
        <fullName evidence="5">U2A'/phosphoprotein 32 family A C-terminal domain-containing protein</fullName>
    </recommendedName>
</protein>
<keyword evidence="1" id="KW-0433">Leucine-rich repeat</keyword>
<dbReference type="EnsemblMetazoa" id="RPRC012984-RA">
    <property type="protein sequence ID" value="RPRC012984-PA"/>
    <property type="gene ID" value="RPRC012984"/>
</dbReference>
<evidence type="ECO:0000256" key="1">
    <source>
        <dbReference type="ARBA" id="ARBA00022614"/>
    </source>
</evidence>
<name>T1I9L3_RHOPR</name>
<dbReference type="AlphaFoldDB" id="T1I9L3"/>
<evidence type="ECO:0008006" key="5">
    <source>
        <dbReference type="Google" id="ProtNLM"/>
    </source>
</evidence>
<proteinExistence type="predicted"/>
<dbReference type="InParanoid" id="T1I9L3"/>
<dbReference type="InterPro" id="IPR040091">
    <property type="entry name" value="LRRC56"/>
</dbReference>
<dbReference type="GeneID" id="141462036"/>
<dbReference type="InterPro" id="IPR025875">
    <property type="entry name" value="Leu-rich_rpt_4"/>
</dbReference>
<dbReference type="PANTHER" id="PTHR22708">
    <property type="entry name" value="LEUCINE-RICH REPEAT-CONTAINING PROTEIN 56"/>
    <property type="match status" value="1"/>
</dbReference>
<dbReference type="EMBL" id="ACPB03016988">
    <property type="status" value="NOT_ANNOTATED_CDS"/>
    <property type="molecule type" value="Genomic_DNA"/>
</dbReference>
<dbReference type="PROSITE" id="PS51450">
    <property type="entry name" value="LRR"/>
    <property type="match status" value="1"/>
</dbReference>
<dbReference type="Pfam" id="PF12799">
    <property type="entry name" value="LRR_4"/>
    <property type="match status" value="1"/>
</dbReference>
<evidence type="ECO:0000256" key="2">
    <source>
        <dbReference type="ARBA" id="ARBA00022737"/>
    </source>
</evidence>
<keyword evidence="2" id="KW-0677">Repeat</keyword>
<accession>T1I9L3</accession>
<dbReference type="SUPFAM" id="SSF52058">
    <property type="entry name" value="L domain-like"/>
    <property type="match status" value="1"/>
</dbReference>
<dbReference type="InterPro" id="IPR001611">
    <property type="entry name" value="Leu-rich_rpt"/>
</dbReference>
<dbReference type="InterPro" id="IPR032675">
    <property type="entry name" value="LRR_dom_sf"/>
</dbReference>
<sequence length="157" mass="18340">MTSVKFDPRTIEGIKESLKELSCCSNYLQDLDELAGLHKLEVLDLKHNEIKNLTETLNVLQNFPNLTYLNLKDNRVREAKEYKKRLLGSQHFNIETLDEIRIPAELRRHYIRITETTRPDSVAEAVREEFESLPRGLREEVEIGFLYLVGLKSKQNL</sequence>
<reference evidence="3" key="1">
    <citation type="submission" date="2015-05" db="UniProtKB">
        <authorList>
            <consortium name="EnsemblMetazoa"/>
        </authorList>
    </citation>
    <scope>IDENTIFICATION</scope>
</reference>
<organism evidence="3 4">
    <name type="scientific">Rhodnius prolixus</name>
    <name type="common">Triatomid bug</name>
    <dbReference type="NCBI Taxonomy" id="13249"/>
    <lineage>
        <taxon>Eukaryota</taxon>
        <taxon>Metazoa</taxon>
        <taxon>Ecdysozoa</taxon>
        <taxon>Arthropoda</taxon>
        <taxon>Hexapoda</taxon>
        <taxon>Insecta</taxon>
        <taxon>Pterygota</taxon>
        <taxon>Neoptera</taxon>
        <taxon>Paraneoptera</taxon>
        <taxon>Hemiptera</taxon>
        <taxon>Heteroptera</taxon>
        <taxon>Panheteroptera</taxon>
        <taxon>Cimicomorpha</taxon>
        <taxon>Reduviidae</taxon>
        <taxon>Triatominae</taxon>
        <taxon>Rhodnius</taxon>
    </lineage>
</organism>